<accession>A0ACC0V2A4</accession>
<evidence type="ECO:0000313" key="1">
    <source>
        <dbReference type="EMBL" id="KAI9899911.1"/>
    </source>
</evidence>
<dbReference type="Proteomes" id="UP001163324">
    <property type="component" value="Chromosome 4"/>
</dbReference>
<organism evidence="1 2">
    <name type="scientific">Trichothecium roseum</name>
    <dbReference type="NCBI Taxonomy" id="47278"/>
    <lineage>
        <taxon>Eukaryota</taxon>
        <taxon>Fungi</taxon>
        <taxon>Dikarya</taxon>
        <taxon>Ascomycota</taxon>
        <taxon>Pezizomycotina</taxon>
        <taxon>Sordariomycetes</taxon>
        <taxon>Hypocreomycetidae</taxon>
        <taxon>Hypocreales</taxon>
        <taxon>Hypocreales incertae sedis</taxon>
        <taxon>Trichothecium</taxon>
    </lineage>
</organism>
<keyword evidence="2" id="KW-1185">Reference proteome</keyword>
<protein>
    <submittedName>
        <fullName evidence="1">Uncharacterized protein</fullName>
    </submittedName>
</protein>
<name>A0ACC0V2A4_9HYPO</name>
<dbReference type="EMBL" id="CM047943">
    <property type="protein sequence ID" value="KAI9899911.1"/>
    <property type="molecule type" value="Genomic_DNA"/>
</dbReference>
<evidence type="ECO:0000313" key="2">
    <source>
        <dbReference type="Proteomes" id="UP001163324"/>
    </source>
</evidence>
<comment type="caution">
    <text evidence="1">The sequence shown here is derived from an EMBL/GenBank/DDBJ whole genome shotgun (WGS) entry which is preliminary data.</text>
</comment>
<reference evidence="1" key="1">
    <citation type="submission" date="2022-10" db="EMBL/GenBank/DDBJ databases">
        <title>Complete Genome of Trichothecium roseum strain YXFP-22015, a Plant Pathogen Isolated from Citrus.</title>
        <authorList>
            <person name="Wang Y."/>
            <person name="Zhu L."/>
        </authorList>
    </citation>
    <scope>NUCLEOTIDE SEQUENCE</scope>
    <source>
        <strain evidence="1">YXFP-22015</strain>
    </source>
</reference>
<gene>
    <name evidence="1" type="ORF">N3K66_004173</name>
</gene>
<proteinExistence type="predicted"/>
<sequence length="258" mass="28351">MDELFRFETELPHVANVGDKFNWPLIVSLRTDSGGGVTAADGRTLVARLAVEQRFPELREGDDHVVFRICGLVDTDITACYRIGDRDYFVFAPDLAEEAFTVKQDWAGKTYVFRASVVEKDAHGGGGGGAEYFTALVADSTEMSVNEEFTAICHKEDVNKVHARNKTLWMDQQYLLDETSIVNEWAMGPVSNSTFGVTYSAAGRRGSVPAAPVAPTVTQLSSDYSLLAITTMHNNATKWEAAESDRLEGEELFGDHAL</sequence>